<evidence type="ECO:0000256" key="3">
    <source>
        <dbReference type="ARBA" id="ARBA00022692"/>
    </source>
</evidence>
<reference evidence="10" key="1">
    <citation type="submission" date="2020-10" db="EMBL/GenBank/DDBJ databases">
        <title>Phylogeny of dyella-like bacteria.</title>
        <authorList>
            <person name="Fu J."/>
        </authorList>
    </citation>
    <scope>NUCLEOTIDE SEQUENCE</scope>
    <source>
        <strain evidence="10">DHOC52</strain>
    </source>
</reference>
<keyword evidence="4 8" id="KW-1133">Transmembrane helix</keyword>
<evidence type="ECO:0000256" key="8">
    <source>
        <dbReference type="SAM" id="Phobius"/>
    </source>
</evidence>
<comment type="subcellular location">
    <subcellularLocation>
        <location evidence="1">Cell membrane</location>
        <topology evidence="1">Multi-pass membrane protein</topology>
    </subcellularLocation>
</comment>
<keyword evidence="2" id="KW-1003">Cell membrane</keyword>
<gene>
    <name evidence="10" type="ORF">ISP19_01185</name>
</gene>
<feature type="transmembrane region" description="Helical" evidence="8">
    <location>
        <begin position="123"/>
        <end position="141"/>
    </location>
</feature>
<protein>
    <submittedName>
        <fullName evidence="10">FUSC family protein</fullName>
    </submittedName>
</protein>
<name>A0ABS2JZC5_9GAMM</name>
<feature type="transmembrane region" description="Helical" evidence="8">
    <location>
        <begin position="447"/>
        <end position="467"/>
    </location>
</feature>
<feature type="transmembrane region" description="Helical" evidence="8">
    <location>
        <begin position="423"/>
        <end position="440"/>
    </location>
</feature>
<evidence type="ECO:0000256" key="1">
    <source>
        <dbReference type="ARBA" id="ARBA00004651"/>
    </source>
</evidence>
<dbReference type="Pfam" id="PF13515">
    <property type="entry name" value="FUSC_2"/>
    <property type="match status" value="1"/>
</dbReference>
<sequence>MHAPIELQYRSGLTGVLQRELTLTDTRIHTMTRIIVCTTIVVAVAMVFQIPLPSYVAYLVFLVSQEDAASTLISAVGGLVAVTLAVAVSLLLYVFDAAEPALRIPLLAASTLAGTFLARTSRLGPIIFLAGFVLVLSQTLLDDVPSTEAVTHVVLWLWVVVALPVGVTIFANLLAGESPVALARKRATQLLEAVATYIETPSSADPSRLRDQLLALSQLKNKAFMWSKQLKVFAQEDNRLIDLLLEVLQIARYLPSSVPPAARQSLARSLRASERHFLRRRGIAVNEVSGANEPAPDDFDPAQVALRDAVDELFDAASGKAPAALPDKAASPPRQPPKADTSPNRAAARFAFKVMFAVLASYATYTLLDWPGIRTAVTTCFFVSLTTVGESVHKLTLRLTGAIIGGLIAGLCIVFVLPSLTDIGQLCLLVAVVSAFCAWISTSSETIAYAGMQIAFAFFLGALQGYGPASDLTVLRDRVAGIFIGNIWITIFFTTLWPVSAWSQARDKWSATVRQLGDLLVADDKGTVASLKTAICKQAADAAALNARALFEWRFFSRGDSAARHAPEAHQVEQLASAVFVVLRLQDKAALLPSDKETDQLAAQRLIALSKGTRIDASNPPAAPTPSTLLNQARERLNEEIDHASRAI</sequence>
<dbReference type="InterPro" id="IPR049453">
    <property type="entry name" value="Memb_transporter_dom"/>
</dbReference>
<feature type="domain" description="Integral membrane bound transporter" evidence="9">
    <location>
        <begin position="362"/>
        <end position="490"/>
    </location>
</feature>
<evidence type="ECO:0000256" key="4">
    <source>
        <dbReference type="ARBA" id="ARBA00022989"/>
    </source>
</evidence>
<dbReference type="RefSeq" id="WP_204678752.1">
    <property type="nucleotide sequence ID" value="NZ_BSNR01000009.1"/>
</dbReference>
<feature type="region of interest" description="Disordered" evidence="7">
    <location>
        <begin position="322"/>
        <end position="343"/>
    </location>
</feature>
<accession>A0ABS2JZC5</accession>
<evidence type="ECO:0000259" key="9">
    <source>
        <dbReference type="Pfam" id="PF13515"/>
    </source>
</evidence>
<evidence type="ECO:0000313" key="11">
    <source>
        <dbReference type="Proteomes" id="UP001430149"/>
    </source>
</evidence>
<evidence type="ECO:0000256" key="2">
    <source>
        <dbReference type="ARBA" id="ARBA00022475"/>
    </source>
</evidence>
<evidence type="ECO:0000256" key="5">
    <source>
        <dbReference type="ARBA" id="ARBA00023136"/>
    </source>
</evidence>
<evidence type="ECO:0000256" key="7">
    <source>
        <dbReference type="SAM" id="MobiDB-lite"/>
    </source>
</evidence>
<evidence type="ECO:0000256" key="6">
    <source>
        <dbReference type="ARBA" id="ARBA00043993"/>
    </source>
</evidence>
<keyword evidence="3 8" id="KW-0812">Transmembrane</keyword>
<feature type="transmembrane region" description="Helical" evidence="8">
    <location>
        <begin position="395"/>
        <end position="417"/>
    </location>
</feature>
<dbReference type="Proteomes" id="UP001430149">
    <property type="component" value="Unassembled WGS sequence"/>
</dbReference>
<dbReference type="PANTHER" id="PTHR30509">
    <property type="entry name" value="P-HYDROXYBENZOIC ACID EFFLUX PUMP SUBUNIT-RELATED"/>
    <property type="match status" value="1"/>
</dbReference>
<dbReference type="EMBL" id="JADIKE010000019">
    <property type="protein sequence ID" value="MBM7123979.1"/>
    <property type="molecule type" value="Genomic_DNA"/>
</dbReference>
<organism evidence="10 11">
    <name type="scientific">Dyella flava</name>
    <dbReference type="NCBI Taxonomy" id="1920170"/>
    <lineage>
        <taxon>Bacteria</taxon>
        <taxon>Pseudomonadati</taxon>
        <taxon>Pseudomonadota</taxon>
        <taxon>Gammaproteobacteria</taxon>
        <taxon>Lysobacterales</taxon>
        <taxon>Rhodanobacteraceae</taxon>
        <taxon>Dyella</taxon>
    </lineage>
</organism>
<proteinExistence type="inferred from homology"/>
<dbReference type="PANTHER" id="PTHR30509:SF9">
    <property type="entry name" value="MULTIDRUG RESISTANCE PROTEIN MDTO"/>
    <property type="match status" value="1"/>
</dbReference>
<keyword evidence="5 8" id="KW-0472">Membrane</keyword>
<feature type="transmembrane region" description="Helical" evidence="8">
    <location>
        <begin position="479"/>
        <end position="499"/>
    </location>
</feature>
<evidence type="ECO:0000313" key="10">
    <source>
        <dbReference type="EMBL" id="MBM7123979.1"/>
    </source>
</evidence>
<feature type="transmembrane region" description="Helical" evidence="8">
    <location>
        <begin position="34"/>
        <end position="52"/>
    </location>
</feature>
<comment type="caution">
    <text evidence="10">The sequence shown here is derived from an EMBL/GenBank/DDBJ whole genome shotgun (WGS) entry which is preliminary data.</text>
</comment>
<comment type="similarity">
    <text evidence="6">Belongs to the YccS/YhfK family.</text>
</comment>
<feature type="transmembrane region" description="Helical" evidence="8">
    <location>
        <begin position="153"/>
        <end position="175"/>
    </location>
</feature>
<keyword evidence="11" id="KW-1185">Reference proteome</keyword>
<feature type="transmembrane region" description="Helical" evidence="8">
    <location>
        <begin position="72"/>
        <end position="95"/>
    </location>
</feature>